<dbReference type="EMBL" id="MU004236">
    <property type="protein sequence ID" value="KAF2668752.1"/>
    <property type="molecule type" value="Genomic_DNA"/>
</dbReference>
<dbReference type="Gene3D" id="1.20.1250.20">
    <property type="entry name" value="MFS general substrate transporter like domains"/>
    <property type="match status" value="1"/>
</dbReference>
<feature type="transmembrane region" description="Helical" evidence="5">
    <location>
        <begin position="428"/>
        <end position="450"/>
    </location>
</feature>
<evidence type="ECO:0000256" key="1">
    <source>
        <dbReference type="ARBA" id="ARBA00004141"/>
    </source>
</evidence>
<gene>
    <name evidence="7" type="ORF">BT63DRAFT_374730</name>
</gene>
<dbReference type="PROSITE" id="PS50850">
    <property type="entry name" value="MFS"/>
    <property type="match status" value="1"/>
</dbReference>
<dbReference type="PANTHER" id="PTHR23502:SF38">
    <property type="entry name" value="POLYAMINE TRANSPORTER 4"/>
    <property type="match status" value="1"/>
</dbReference>
<keyword evidence="2 5" id="KW-0812">Transmembrane</keyword>
<evidence type="ECO:0000256" key="2">
    <source>
        <dbReference type="ARBA" id="ARBA00022692"/>
    </source>
</evidence>
<evidence type="ECO:0000313" key="7">
    <source>
        <dbReference type="EMBL" id="KAF2668752.1"/>
    </source>
</evidence>
<feature type="transmembrane region" description="Helical" evidence="5">
    <location>
        <begin position="94"/>
        <end position="110"/>
    </location>
</feature>
<dbReference type="OrthoDB" id="3936150at2759"/>
<protein>
    <submittedName>
        <fullName evidence="7">MFS general substrate transporter</fullName>
    </submittedName>
</protein>
<feature type="domain" description="Major facilitator superfamily (MFS) profile" evidence="6">
    <location>
        <begin position="29"/>
        <end position="455"/>
    </location>
</feature>
<dbReference type="SUPFAM" id="SSF103473">
    <property type="entry name" value="MFS general substrate transporter"/>
    <property type="match status" value="1"/>
</dbReference>
<feature type="transmembrane region" description="Helical" evidence="5">
    <location>
        <begin position="153"/>
        <end position="177"/>
    </location>
</feature>
<feature type="transmembrane region" description="Helical" evidence="5">
    <location>
        <begin position="183"/>
        <end position="206"/>
    </location>
</feature>
<dbReference type="GO" id="GO:0005886">
    <property type="term" value="C:plasma membrane"/>
    <property type="evidence" value="ECO:0007669"/>
    <property type="project" value="TreeGrafter"/>
</dbReference>
<dbReference type="AlphaFoldDB" id="A0A6A6U996"/>
<evidence type="ECO:0000256" key="3">
    <source>
        <dbReference type="ARBA" id="ARBA00022989"/>
    </source>
</evidence>
<proteinExistence type="predicted"/>
<dbReference type="Pfam" id="PF07690">
    <property type="entry name" value="MFS_1"/>
    <property type="match status" value="1"/>
</dbReference>
<feature type="transmembrane region" description="Helical" evidence="5">
    <location>
        <begin position="332"/>
        <end position="353"/>
    </location>
</feature>
<dbReference type="GO" id="GO:0015606">
    <property type="term" value="F:spermidine transmembrane transporter activity"/>
    <property type="evidence" value="ECO:0007669"/>
    <property type="project" value="TreeGrafter"/>
</dbReference>
<keyword evidence="8" id="KW-1185">Reference proteome</keyword>
<evidence type="ECO:0000313" key="8">
    <source>
        <dbReference type="Proteomes" id="UP000799302"/>
    </source>
</evidence>
<feature type="transmembrane region" description="Helical" evidence="5">
    <location>
        <begin position="399"/>
        <end position="422"/>
    </location>
</feature>
<dbReference type="InterPro" id="IPR020846">
    <property type="entry name" value="MFS_dom"/>
</dbReference>
<comment type="subcellular location">
    <subcellularLocation>
        <location evidence="1">Membrane</location>
        <topology evidence="1">Multi-pass membrane protein</topology>
    </subcellularLocation>
</comment>
<dbReference type="InterPro" id="IPR011701">
    <property type="entry name" value="MFS"/>
</dbReference>
<feature type="transmembrane region" description="Helical" evidence="5">
    <location>
        <begin position="60"/>
        <end position="82"/>
    </location>
</feature>
<keyword evidence="3 5" id="KW-1133">Transmembrane helix</keyword>
<accession>A0A6A6U996</accession>
<evidence type="ECO:0000256" key="4">
    <source>
        <dbReference type="ARBA" id="ARBA00023136"/>
    </source>
</evidence>
<feature type="transmembrane region" description="Helical" evidence="5">
    <location>
        <begin position="116"/>
        <end position="141"/>
    </location>
</feature>
<reference evidence="7" key="1">
    <citation type="journal article" date="2020" name="Stud. Mycol.">
        <title>101 Dothideomycetes genomes: a test case for predicting lifestyles and emergence of pathogens.</title>
        <authorList>
            <person name="Haridas S."/>
            <person name="Albert R."/>
            <person name="Binder M."/>
            <person name="Bloem J."/>
            <person name="Labutti K."/>
            <person name="Salamov A."/>
            <person name="Andreopoulos B."/>
            <person name="Baker S."/>
            <person name="Barry K."/>
            <person name="Bills G."/>
            <person name="Bluhm B."/>
            <person name="Cannon C."/>
            <person name="Castanera R."/>
            <person name="Culley D."/>
            <person name="Daum C."/>
            <person name="Ezra D."/>
            <person name="Gonzalez J."/>
            <person name="Henrissat B."/>
            <person name="Kuo A."/>
            <person name="Liang C."/>
            <person name="Lipzen A."/>
            <person name="Lutzoni F."/>
            <person name="Magnuson J."/>
            <person name="Mondo S."/>
            <person name="Nolan M."/>
            <person name="Ohm R."/>
            <person name="Pangilinan J."/>
            <person name="Park H.-J."/>
            <person name="Ramirez L."/>
            <person name="Alfaro M."/>
            <person name="Sun H."/>
            <person name="Tritt A."/>
            <person name="Yoshinaga Y."/>
            <person name="Zwiers L.-H."/>
            <person name="Turgeon B."/>
            <person name="Goodwin S."/>
            <person name="Spatafora J."/>
            <person name="Crous P."/>
            <person name="Grigoriev I."/>
        </authorList>
    </citation>
    <scope>NUCLEOTIDE SEQUENCE</scope>
    <source>
        <strain evidence="7">CBS 115976</strain>
    </source>
</reference>
<name>A0A6A6U996_9PEZI</name>
<feature type="transmembrane region" description="Helical" evidence="5">
    <location>
        <begin position="291"/>
        <end position="311"/>
    </location>
</feature>
<keyword evidence="4 5" id="KW-0472">Membrane</keyword>
<feature type="transmembrane region" description="Helical" evidence="5">
    <location>
        <begin position="27"/>
        <end position="48"/>
    </location>
</feature>
<dbReference type="InterPro" id="IPR036259">
    <property type="entry name" value="MFS_trans_sf"/>
</dbReference>
<dbReference type="PANTHER" id="PTHR23502">
    <property type="entry name" value="MAJOR FACILITATOR SUPERFAMILY"/>
    <property type="match status" value="1"/>
</dbReference>
<organism evidence="7 8">
    <name type="scientific">Microthyrium microscopicum</name>
    <dbReference type="NCBI Taxonomy" id="703497"/>
    <lineage>
        <taxon>Eukaryota</taxon>
        <taxon>Fungi</taxon>
        <taxon>Dikarya</taxon>
        <taxon>Ascomycota</taxon>
        <taxon>Pezizomycotina</taxon>
        <taxon>Dothideomycetes</taxon>
        <taxon>Dothideomycetes incertae sedis</taxon>
        <taxon>Microthyriales</taxon>
        <taxon>Microthyriaceae</taxon>
        <taxon>Microthyrium</taxon>
    </lineage>
</organism>
<evidence type="ECO:0000259" key="6">
    <source>
        <dbReference type="PROSITE" id="PS50850"/>
    </source>
</evidence>
<feature type="transmembrane region" description="Helical" evidence="5">
    <location>
        <begin position="359"/>
        <end position="387"/>
    </location>
</feature>
<dbReference type="GO" id="GO:0000297">
    <property type="term" value="F:spermine transmembrane transporter activity"/>
    <property type="evidence" value="ECO:0007669"/>
    <property type="project" value="TreeGrafter"/>
</dbReference>
<evidence type="ECO:0000256" key="5">
    <source>
        <dbReference type="SAM" id="Phobius"/>
    </source>
</evidence>
<dbReference type="Proteomes" id="UP000799302">
    <property type="component" value="Unassembled WGS sequence"/>
</dbReference>
<feature type="transmembrane region" description="Helical" evidence="5">
    <location>
        <begin position="253"/>
        <end position="279"/>
    </location>
</feature>
<sequence>MPSQVLSHSLAPDDEANPMNWPFHRKIYTSACAWLFSFSVAFSLTTYTAGLQQVIAEFHVSMTVGVLAFTIYLMGIAFAPIYTPHVAERVGRSYIYLITIPINLLFILGASRSQTIGGLLVCRFFAGFFGGPSLVLIEGTFADIWSAETTNTYYAFLGASSYIGAGLGPLIGGFVATNKGWRWTGYVSLMIGLGVWLFGIGMSETYQREIPRRRARKNGVKLQQPAAQSGVTLSQMFTITVIHPITQLITEPIVLLSTLYLLFNWGVLFQWFITVPIVLGGNYNFSVERSGVAFVSAIIGSICAALTSIAIEQFLYRRHKSHSMSGPMPLEYRLIPALIGSLLLPASLFWAGWSAKPTVHYIAPITATAVYAYASLLTLISIVPYLFDAFRPDGTLSALTIAAVMRILLAASIPLCIVPMVMKLTGAWALSTFGFIGSAFATMPFALFFFGEKWRMNSKYAPEMMMGGESSKMVGQGEDGDV</sequence>